<comment type="caution">
    <text evidence="2">The sequence shown here is derived from an EMBL/GenBank/DDBJ whole genome shotgun (WGS) entry which is preliminary data.</text>
</comment>
<keyword evidence="3" id="KW-1185">Reference proteome</keyword>
<dbReference type="PANTHER" id="PTHR31286">
    <property type="entry name" value="GLYCINE-RICH CELL WALL STRUCTURAL PROTEIN 1.8-LIKE"/>
    <property type="match status" value="1"/>
</dbReference>
<evidence type="ECO:0000259" key="1">
    <source>
        <dbReference type="Pfam" id="PF14392"/>
    </source>
</evidence>
<dbReference type="AlphaFoldDB" id="A0A8J5Z9X4"/>
<dbReference type="EMBL" id="JAHUZN010000006">
    <property type="protein sequence ID" value="KAG8491095.1"/>
    <property type="molecule type" value="Genomic_DNA"/>
</dbReference>
<organism evidence="2 3">
    <name type="scientific">Gossypium anomalum</name>
    <dbReference type="NCBI Taxonomy" id="47600"/>
    <lineage>
        <taxon>Eukaryota</taxon>
        <taxon>Viridiplantae</taxon>
        <taxon>Streptophyta</taxon>
        <taxon>Embryophyta</taxon>
        <taxon>Tracheophyta</taxon>
        <taxon>Spermatophyta</taxon>
        <taxon>Magnoliopsida</taxon>
        <taxon>eudicotyledons</taxon>
        <taxon>Gunneridae</taxon>
        <taxon>Pentapetalae</taxon>
        <taxon>rosids</taxon>
        <taxon>malvids</taxon>
        <taxon>Malvales</taxon>
        <taxon>Malvaceae</taxon>
        <taxon>Malvoideae</taxon>
        <taxon>Gossypium</taxon>
    </lineage>
</organism>
<proteinExistence type="predicted"/>
<gene>
    <name evidence="2" type="ORF">CXB51_014263</name>
</gene>
<dbReference type="InterPro" id="IPR025836">
    <property type="entry name" value="Zn_knuckle_CX2CX4HX4C"/>
</dbReference>
<protein>
    <recommendedName>
        <fullName evidence="1">Zinc knuckle CX2CX4HX4C domain-containing protein</fullName>
    </recommendedName>
</protein>
<dbReference type="OrthoDB" id="1000626at2759"/>
<accession>A0A8J5Z9X4</accession>
<evidence type="ECO:0000313" key="3">
    <source>
        <dbReference type="Proteomes" id="UP000701853"/>
    </source>
</evidence>
<feature type="domain" description="Zinc knuckle CX2CX4HX4C" evidence="1">
    <location>
        <begin position="141"/>
        <end position="189"/>
    </location>
</feature>
<reference evidence="2 3" key="1">
    <citation type="journal article" date="2021" name="bioRxiv">
        <title>The Gossypium anomalum genome as a resource for cotton improvement and evolutionary analysis of hybrid incompatibility.</title>
        <authorList>
            <person name="Grover C.E."/>
            <person name="Yuan D."/>
            <person name="Arick M.A."/>
            <person name="Miller E.R."/>
            <person name="Hu G."/>
            <person name="Peterson D.G."/>
            <person name="Wendel J.F."/>
            <person name="Udall J.A."/>
        </authorList>
    </citation>
    <scope>NUCLEOTIDE SEQUENCE [LARGE SCALE GENOMIC DNA]</scope>
    <source>
        <strain evidence="2">JFW-Udall</strain>
        <tissue evidence="2">Leaf</tissue>
    </source>
</reference>
<name>A0A8J5Z9X4_9ROSI</name>
<sequence length="355" mass="40470">MEKGLEELRLDNEEEDAFSLPAGEEAQNPSIGFCLVGCFLTASVVNFRAMRNTLANLWHPLEGVQISDLGDKRYLLQENEDPMAIPLMLSDWWVQVHDLPPGFHKESMAMQFGNFLGKFLEYDMKNLSTGYWNFMRIQVQIDVRKTLKRKKKIMLADSAFTYANFKYEKLTLFCFLCGCLGHGDSFCPKRLQWGLKEVELGWDLSLRAQTRRTVTASSIWLKEESDNSFGKKRNEQQLGPILRNNYRSGSWADFNSNLGINLEGSKSLNLLNQRHDSRQSMGKEESVGKSQQLEPCQAGKGSILVRNYVVWFNGPDMMKMDCELEEEDSLDINGGQSDHFEIVSVATSGYAVRKP</sequence>
<dbReference type="Proteomes" id="UP000701853">
    <property type="component" value="Chromosome 6"/>
</dbReference>
<dbReference type="PANTHER" id="PTHR31286:SF153">
    <property type="entry name" value="DUF4283 DOMAIN PROTEIN"/>
    <property type="match status" value="1"/>
</dbReference>
<evidence type="ECO:0000313" key="2">
    <source>
        <dbReference type="EMBL" id="KAG8491095.1"/>
    </source>
</evidence>
<dbReference type="InterPro" id="IPR040256">
    <property type="entry name" value="At4g02000-like"/>
</dbReference>
<dbReference type="Pfam" id="PF14392">
    <property type="entry name" value="zf-CCHC_4"/>
    <property type="match status" value="1"/>
</dbReference>